<dbReference type="Proteomes" id="UP000198942">
    <property type="component" value="Unassembled WGS sequence"/>
</dbReference>
<gene>
    <name evidence="2" type="ORF">SAMN05192574_11263</name>
</gene>
<dbReference type="RefSeq" id="WP_091218527.1">
    <property type="nucleotide sequence ID" value="NZ_FOCL01000012.1"/>
</dbReference>
<feature type="compositionally biased region" description="Polar residues" evidence="1">
    <location>
        <begin position="1"/>
        <end position="14"/>
    </location>
</feature>
<feature type="region of interest" description="Disordered" evidence="1">
    <location>
        <begin position="1"/>
        <end position="23"/>
    </location>
</feature>
<name>A0A1H8SBB7_9SPHI</name>
<accession>A0A1H8SBB7</accession>
<dbReference type="AlphaFoldDB" id="A0A1H8SBB7"/>
<organism evidence="2 3">
    <name type="scientific">Mucilaginibacter gossypiicola</name>
    <dbReference type="NCBI Taxonomy" id="551995"/>
    <lineage>
        <taxon>Bacteria</taxon>
        <taxon>Pseudomonadati</taxon>
        <taxon>Bacteroidota</taxon>
        <taxon>Sphingobacteriia</taxon>
        <taxon>Sphingobacteriales</taxon>
        <taxon>Sphingobacteriaceae</taxon>
        <taxon>Mucilaginibacter</taxon>
    </lineage>
</organism>
<evidence type="ECO:0000256" key="1">
    <source>
        <dbReference type="SAM" id="MobiDB-lite"/>
    </source>
</evidence>
<reference evidence="3" key="1">
    <citation type="submission" date="2016-10" db="EMBL/GenBank/DDBJ databases">
        <authorList>
            <person name="Varghese N."/>
            <person name="Submissions S."/>
        </authorList>
    </citation>
    <scope>NUCLEOTIDE SEQUENCE [LARGE SCALE GENOMIC DNA]</scope>
    <source>
        <strain evidence="3">Gh-48</strain>
    </source>
</reference>
<keyword evidence="3" id="KW-1185">Reference proteome</keyword>
<dbReference type="OrthoDB" id="798900at2"/>
<sequence>MKHNISTNSGSFKTHPTHSPEEVLAAGGTTAFSLKSNKNTERLIKALQNSPIIEPFTDEEWNDLTKQMDKDK</sequence>
<protein>
    <submittedName>
        <fullName evidence="2">Uncharacterized protein</fullName>
    </submittedName>
</protein>
<evidence type="ECO:0000313" key="2">
    <source>
        <dbReference type="EMBL" id="SEO75558.1"/>
    </source>
</evidence>
<dbReference type="STRING" id="551995.SAMN05192574_11263"/>
<dbReference type="EMBL" id="FOCL01000012">
    <property type="protein sequence ID" value="SEO75558.1"/>
    <property type="molecule type" value="Genomic_DNA"/>
</dbReference>
<evidence type="ECO:0000313" key="3">
    <source>
        <dbReference type="Proteomes" id="UP000198942"/>
    </source>
</evidence>
<proteinExistence type="predicted"/>